<evidence type="ECO:0000313" key="3">
    <source>
        <dbReference type="Proteomes" id="UP001266357"/>
    </source>
</evidence>
<keyword evidence="1" id="KW-0472">Membrane</keyword>
<evidence type="ECO:0000256" key="1">
    <source>
        <dbReference type="SAM" id="Phobius"/>
    </source>
</evidence>
<keyword evidence="1" id="KW-1133">Transmembrane helix</keyword>
<dbReference type="Proteomes" id="UP001266357">
    <property type="component" value="Unassembled WGS sequence"/>
</dbReference>
<keyword evidence="3" id="KW-1185">Reference proteome</keyword>
<feature type="transmembrane region" description="Helical" evidence="1">
    <location>
        <begin position="62"/>
        <end position="79"/>
    </location>
</feature>
<dbReference type="InterPro" id="IPR009883">
    <property type="entry name" value="YgfX"/>
</dbReference>
<dbReference type="Pfam" id="PF07254">
    <property type="entry name" value="Cpta_toxin"/>
    <property type="match status" value="1"/>
</dbReference>
<gene>
    <name evidence="2" type="ORF">RM573_07915</name>
</gene>
<dbReference type="EMBL" id="JAVRIF010000003">
    <property type="protein sequence ID" value="MDT0603521.1"/>
    <property type="molecule type" value="Genomic_DNA"/>
</dbReference>
<evidence type="ECO:0000313" key="2">
    <source>
        <dbReference type="EMBL" id="MDT0603521.1"/>
    </source>
</evidence>
<reference evidence="2 3" key="1">
    <citation type="submission" date="2023-09" db="EMBL/GenBank/DDBJ databases">
        <authorList>
            <person name="Rey-Velasco X."/>
        </authorList>
    </citation>
    <scope>NUCLEOTIDE SEQUENCE [LARGE SCALE GENOMIC DNA]</scope>
    <source>
        <strain evidence="2 3">W431</strain>
    </source>
</reference>
<dbReference type="RefSeq" id="WP_311579813.1">
    <property type="nucleotide sequence ID" value="NZ_JAVRIF010000003.1"/>
</dbReference>
<protein>
    <recommendedName>
        <fullName evidence="4">YcxB family protein</fullName>
    </recommendedName>
</protein>
<name>A0ABU3A011_9GAMM</name>
<accession>A0ABU3A011</accession>
<proteinExistence type="predicted"/>
<sequence length="170" mass="19720">MQNSTQWCNLYSGESKYNIRLVKSSNQQAIQYCIEAITLLFVCYIIHQLYMLAIIASPLKSTVNIALILFIVIIVMKGYHRLPKHQIKYLVLHNDGLIDCDRHSQLSLHMNSRIGWFGCWLILIDSRSKQLVNPIKLFIFKDSLSPRDYCRLSRVVLSNHRKKSTSPSSH</sequence>
<organism evidence="2 3">
    <name type="scientific">Thalassotalea castellviae</name>
    <dbReference type="NCBI Taxonomy" id="3075612"/>
    <lineage>
        <taxon>Bacteria</taxon>
        <taxon>Pseudomonadati</taxon>
        <taxon>Pseudomonadota</taxon>
        <taxon>Gammaproteobacteria</taxon>
        <taxon>Alteromonadales</taxon>
        <taxon>Colwelliaceae</taxon>
        <taxon>Thalassotalea</taxon>
    </lineage>
</organism>
<feature type="transmembrane region" description="Helical" evidence="1">
    <location>
        <begin position="32"/>
        <end position="56"/>
    </location>
</feature>
<evidence type="ECO:0008006" key="4">
    <source>
        <dbReference type="Google" id="ProtNLM"/>
    </source>
</evidence>
<comment type="caution">
    <text evidence="2">The sequence shown here is derived from an EMBL/GenBank/DDBJ whole genome shotgun (WGS) entry which is preliminary data.</text>
</comment>
<keyword evidence="1" id="KW-0812">Transmembrane</keyword>